<dbReference type="EMBL" id="JAKNHQ010000006">
    <property type="protein sequence ID" value="MCG4610545.1"/>
    <property type="molecule type" value="Genomic_DNA"/>
</dbReference>
<keyword evidence="7" id="KW-1185">Reference proteome</keyword>
<dbReference type="PANTHER" id="PTHR35529:SF2">
    <property type="entry name" value="SPORULATION PROTEIN YTAF-RELATED"/>
    <property type="match status" value="1"/>
</dbReference>
<evidence type="ECO:0000313" key="6">
    <source>
        <dbReference type="EMBL" id="MCG4610545.1"/>
    </source>
</evidence>
<feature type="transmembrane region" description="Helical" evidence="5">
    <location>
        <begin position="41"/>
        <end position="63"/>
    </location>
</feature>
<evidence type="ECO:0000313" key="7">
    <source>
        <dbReference type="Proteomes" id="UP001298681"/>
    </source>
</evidence>
<keyword evidence="2 5" id="KW-0812">Transmembrane</keyword>
<comment type="caution">
    <text evidence="6">The sequence shown here is derived from an EMBL/GenBank/DDBJ whole genome shotgun (WGS) entry which is preliminary data.</text>
</comment>
<organism evidence="6 7">
    <name type="scientific">Anaeromassilibacillus senegalensis</name>
    <dbReference type="NCBI Taxonomy" id="1673717"/>
    <lineage>
        <taxon>Bacteria</taxon>
        <taxon>Bacillati</taxon>
        <taxon>Bacillota</taxon>
        <taxon>Clostridia</taxon>
        <taxon>Eubacteriales</taxon>
        <taxon>Acutalibacteraceae</taxon>
        <taxon>Anaeromassilibacillus</taxon>
    </lineage>
</organism>
<dbReference type="Pfam" id="PF02659">
    <property type="entry name" value="Mntp"/>
    <property type="match status" value="1"/>
</dbReference>
<sequence length="214" mass="22449">MDNPVFAILEPLVLVTALSVDAFVASFAYGTNQIKIPFRSVAVISGICSAILGVSLFLGSLVRPFMPEHLAGVLCFSILFLLGIAKLCDSAIKSLIRRSQGIHKKISFSAMHLRFILDVYANPENADSDCSKSLSAAEAAPLAIALSLDGLAVGFGAALSEAAPLRAVLFSLVANVIAVCAGCLTGNKVAEKIPLDLSWVSGLLLMVLAFLKLT</sequence>
<reference evidence="6 7" key="1">
    <citation type="submission" date="2022-01" db="EMBL/GenBank/DDBJ databases">
        <title>Collection of gut derived symbiotic bacterial strains cultured from healthy donors.</title>
        <authorList>
            <person name="Lin H."/>
            <person name="Kohout C."/>
            <person name="Waligurski E."/>
            <person name="Pamer E.G."/>
        </authorList>
    </citation>
    <scope>NUCLEOTIDE SEQUENCE [LARGE SCALE GENOMIC DNA]</scope>
    <source>
        <strain evidence="6 7">DFI.7.58</strain>
    </source>
</reference>
<keyword evidence="4 5" id="KW-0472">Membrane</keyword>
<dbReference type="InterPro" id="IPR014205">
    <property type="entry name" value="Spore_YtaF"/>
</dbReference>
<evidence type="ECO:0000256" key="1">
    <source>
        <dbReference type="ARBA" id="ARBA00022475"/>
    </source>
</evidence>
<keyword evidence="1" id="KW-1003">Cell membrane</keyword>
<dbReference type="Proteomes" id="UP001298681">
    <property type="component" value="Unassembled WGS sequence"/>
</dbReference>
<dbReference type="PANTHER" id="PTHR35529">
    <property type="entry name" value="MANGANESE EFFLUX PUMP MNTP-RELATED"/>
    <property type="match status" value="1"/>
</dbReference>
<evidence type="ECO:0000256" key="3">
    <source>
        <dbReference type="ARBA" id="ARBA00022989"/>
    </source>
</evidence>
<name>A0ABS9MI99_9FIRM</name>
<feature type="transmembrane region" description="Helical" evidence="5">
    <location>
        <begin position="6"/>
        <end position="29"/>
    </location>
</feature>
<protein>
    <submittedName>
        <fullName evidence="6">Sporulation membrane protein YtaF</fullName>
    </submittedName>
</protein>
<evidence type="ECO:0000256" key="2">
    <source>
        <dbReference type="ARBA" id="ARBA00022692"/>
    </source>
</evidence>
<dbReference type="NCBIfam" id="TIGR02840">
    <property type="entry name" value="spore_YtaF"/>
    <property type="match status" value="1"/>
</dbReference>
<proteinExistence type="predicted"/>
<keyword evidence="3 5" id="KW-1133">Transmembrane helix</keyword>
<accession>A0ABS9MI99</accession>
<evidence type="ECO:0000256" key="4">
    <source>
        <dbReference type="ARBA" id="ARBA00023136"/>
    </source>
</evidence>
<feature type="transmembrane region" description="Helical" evidence="5">
    <location>
        <begin position="69"/>
        <end position="88"/>
    </location>
</feature>
<dbReference type="RefSeq" id="WP_237966665.1">
    <property type="nucleotide sequence ID" value="NZ_JAKNHQ010000006.1"/>
</dbReference>
<dbReference type="InterPro" id="IPR003810">
    <property type="entry name" value="Mntp/YtaF"/>
</dbReference>
<gene>
    <name evidence="6" type="primary">ytaF</name>
    <name evidence="6" type="ORF">L0P57_06310</name>
</gene>
<evidence type="ECO:0000256" key="5">
    <source>
        <dbReference type="SAM" id="Phobius"/>
    </source>
</evidence>